<evidence type="ECO:0000256" key="1">
    <source>
        <dbReference type="SAM" id="MobiDB-lite"/>
    </source>
</evidence>
<feature type="compositionally biased region" description="Basic residues" evidence="1">
    <location>
        <begin position="143"/>
        <end position="158"/>
    </location>
</feature>
<accession>A0AAE0GL36</accession>
<evidence type="ECO:0000313" key="2">
    <source>
        <dbReference type="EMBL" id="KAK3279381.1"/>
    </source>
</evidence>
<name>A0AAE0GL36_9CHLO</name>
<protein>
    <submittedName>
        <fullName evidence="2">Uncharacterized protein</fullName>
    </submittedName>
</protein>
<gene>
    <name evidence="2" type="ORF">CYMTET_12733</name>
</gene>
<evidence type="ECO:0000313" key="3">
    <source>
        <dbReference type="Proteomes" id="UP001190700"/>
    </source>
</evidence>
<proteinExistence type="predicted"/>
<dbReference type="EMBL" id="LGRX02004973">
    <property type="protein sequence ID" value="KAK3279381.1"/>
    <property type="molecule type" value="Genomic_DNA"/>
</dbReference>
<dbReference type="Proteomes" id="UP001190700">
    <property type="component" value="Unassembled WGS sequence"/>
</dbReference>
<reference evidence="2 3" key="1">
    <citation type="journal article" date="2015" name="Genome Biol. Evol.">
        <title>Comparative Genomics of a Bacterivorous Green Alga Reveals Evolutionary Causalities and Consequences of Phago-Mixotrophic Mode of Nutrition.</title>
        <authorList>
            <person name="Burns J.A."/>
            <person name="Paasch A."/>
            <person name="Narechania A."/>
            <person name="Kim E."/>
        </authorList>
    </citation>
    <scope>NUCLEOTIDE SEQUENCE [LARGE SCALE GENOMIC DNA]</scope>
    <source>
        <strain evidence="2 3">PLY_AMNH</strain>
    </source>
</reference>
<sequence>MESDDAARFDAVCYLAGGKPELYDTVSAFSFFAAAEEQQVPDAIDEYAAYCQPVEHMSSFFVAGGATESAPVAAHRLSAAPSPPSLASDTGSDSEVYDGLLPTVNYNFDGTATFADKFFTAFPEGNRKSELAPSVANNELHGRHVHRQRRAPGRLFGR</sequence>
<feature type="region of interest" description="Disordered" evidence="1">
    <location>
        <begin position="138"/>
        <end position="158"/>
    </location>
</feature>
<organism evidence="2 3">
    <name type="scientific">Cymbomonas tetramitiformis</name>
    <dbReference type="NCBI Taxonomy" id="36881"/>
    <lineage>
        <taxon>Eukaryota</taxon>
        <taxon>Viridiplantae</taxon>
        <taxon>Chlorophyta</taxon>
        <taxon>Pyramimonadophyceae</taxon>
        <taxon>Pyramimonadales</taxon>
        <taxon>Pyramimonadaceae</taxon>
        <taxon>Cymbomonas</taxon>
    </lineage>
</organism>
<dbReference type="AlphaFoldDB" id="A0AAE0GL36"/>
<comment type="caution">
    <text evidence="2">The sequence shown here is derived from an EMBL/GenBank/DDBJ whole genome shotgun (WGS) entry which is preliminary data.</text>
</comment>
<keyword evidence="3" id="KW-1185">Reference proteome</keyword>